<proteinExistence type="predicted"/>
<sequence length="285" mass="30135">MDETHGPVTLEDGDWREAFDRLDRRGGGVIRVPAGRHDCEPVRIDLAAYDLSNDVAIRGAGLGASVLEFGVGPGDGFSLVDSSGADVFYTEITDVGFRGSREGVLVRIGRDDFGDAFNSCRFRFATNNGAPDATAACRLNYVLNSDHYGVHNAQSGVALDCGHVQFGGLRGSVSSREGTSLRLRSYSFANAIDYLDVEACADGVHITGADCQCNRFGTLYGANVHGTLFEQDAAVATRIETAFVGDAVDRIATTTAGTVSVGLSNVPQGTFQRPASPEQGLADRS</sequence>
<name>A0A2R4X3H5_9EURY</name>
<protein>
    <recommendedName>
        <fullName evidence="3">Right-handed parallel beta-helix repeat-containing protein</fullName>
    </recommendedName>
</protein>
<dbReference type="EMBL" id="CP028858">
    <property type="protein sequence ID" value="AWB28346.1"/>
    <property type="molecule type" value="Genomic_DNA"/>
</dbReference>
<accession>A0A2R4X3H5</accession>
<dbReference type="Gene3D" id="2.160.20.10">
    <property type="entry name" value="Single-stranded right-handed beta-helix, Pectin lyase-like"/>
    <property type="match status" value="1"/>
</dbReference>
<gene>
    <name evidence="1" type="ORF">HARCEL1_11830</name>
</gene>
<evidence type="ECO:0000313" key="1">
    <source>
        <dbReference type="EMBL" id="AWB28346.1"/>
    </source>
</evidence>
<evidence type="ECO:0000313" key="2">
    <source>
        <dbReference type="Proteomes" id="UP000244727"/>
    </source>
</evidence>
<organism evidence="1 2">
    <name type="scientific">Halococcoides cellulosivorans</name>
    <dbReference type="NCBI Taxonomy" id="1679096"/>
    <lineage>
        <taxon>Archaea</taxon>
        <taxon>Methanobacteriati</taxon>
        <taxon>Methanobacteriota</taxon>
        <taxon>Stenosarchaea group</taxon>
        <taxon>Halobacteria</taxon>
        <taxon>Halobacteriales</taxon>
        <taxon>Haloarculaceae</taxon>
        <taxon>Halococcoides</taxon>
    </lineage>
</organism>
<dbReference type="AlphaFoldDB" id="A0A2R4X3H5"/>
<dbReference type="RefSeq" id="WP_108383794.1">
    <property type="nucleotide sequence ID" value="NZ_CP028858.1"/>
</dbReference>
<dbReference type="GeneID" id="36513207"/>
<reference evidence="1 2" key="1">
    <citation type="submission" date="2018-04" db="EMBL/GenBank/DDBJ databases">
        <title>Halococcoides cellulosivorans gen. nov., sp. nov., an extremely halophilic cellulose-utilizing haloarchaeon from hypersaline lakes.</title>
        <authorList>
            <person name="Sorokin D.Y."/>
            <person name="Toshchakov S.V."/>
            <person name="Samarov N.I."/>
            <person name="Korzhenkov A."/>
            <person name="Kublanov I.V."/>
        </authorList>
    </citation>
    <scope>NUCLEOTIDE SEQUENCE [LARGE SCALE GENOMIC DNA]</scope>
    <source>
        <strain evidence="1 2">HArcel1</strain>
    </source>
</reference>
<evidence type="ECO:0008006" key="3">
    <source>
        <dbReference type="Google" id="ProtNLM"/>
    </source>
</evidence>
<dbReference type="KEGG" id="harc:HARCEL1_11830"/>
<dbReference type="Proteomes" id="UP000244727">
    <property type="component" value="Chromosome"/>
</dbReference>
<dbReference type="InterPro" id="IPR012334">
    <property type="entry name" value="Pectin_lyas_fold"/>
</dbReference>
<keyword evidence="2" id="KW-1185">Reference proteome</keyword>